<keyword evidence="1" id="KW-0472">Membrane</keyword>
<proteinExistence type="predicted"/>
<dbReference type="Proteomes" id="UP000198864">
    <property type="component" value="Unassembled WGS sequence"/>
</dbReference>
<dbReference type="Proteomes" id="UP000249334">
    <property type="component" value="Unassembled WGS sequence"/>
</dbReference>
<reference evidence="3 4" key="1">
    <citation type="submission" date="2016-06" db="EMBL/GenBank/DDBJ databases">
        <authorList>
            <person name="Kjaerup R.B."/>
            <person name="Dalgaard T.S."/>
            <person name="Juul-Madsen H.R."/>
        </authorList>
    </citation>
    <scope>NUCLEOTIDE SEQUENCE [LARGE SCALE GENOMIC DNA]</scope>
    <source>
        <strain evidence="3 4">DSM 44871</strain>
    </source>
</reference>
<dbReference type="AlphaFoldDB" id="A0A1C4U1B8"/>
<reference evidence="2 5" key="2">
    <citation type="submission" date="2018-03" db="EMBL/GenBank/DDBJ databases">
        <title>Genomic framework for the identification of Micromonospora saelicesensis and Micromonospora noduli.</title>
        <authorList>
            <person name="Riesco R."/>
            <person name="Trujillo M.E."/>
        </authorList>
    </citation>
    <scope>NUCLEOTIDE SEQUENCE [LARGE SCALE GENOMIC DNA]</scope>
    <source>
        <strain evidence="2 5">GAR05</strain>
    </source>
</reference>
<dbReference type="EMBL" id="PXXW01000019">
    <property type="protein sequence ID" value="RAN99822.1"/>
    <property type="molecule type" value="Genomic_DNA"/>
</dbReference>
<feature type="transmembrane region" description="Helical" evidence="1">
    <location>
        <begin position="190"/>
        <end position="207"/>
    </location>
</feature>
<feature type="transmembrane region" description="Helical" evidence="1">
    <location>
        <begin position="161"/>
        <end position="183"/>
    </location>
</feature>
<evidence type="ECO:0000313" key="4">
    <source>
        <dbReference type="Proteomes" id="UP000198864"/>
    </source>
</evidence>
<dbReference type="RefSeq" id="WP_091393659.1">
    <property type="nucleotide sequence ID" value="NZ_CP192017.1"/>
</dbReference>
<keyword evidence="1" id="KW-1133">Transmembrane helix</keyword>
<feature type="transmembrane region" description="Helical" evidence="1">
    <location>
        <begin position="71"/>
        <end position="95"/>
    </location>
</feature>
<protein>
    <submittedName>
        <fullName evidence="3">ABC-type transport system involved in multi-copper enzyme maturation, permease component</fullName>
    </submittedName>
</protein>
<accession>A0A1C4U1B8</accession>
<feature type="transmembrane region" description="Helical" evidence="1">
    <location>
        <begin position="44"/>
        <end position="65"/>
    </location>
</feature>
<gene>
    <name evidence="3" type="ORF">GA0070561_0602</name>
    <name evidence="2" type="ORF">GAR05_02571</name>
</gene>
<keyword evidence="1" id="KW-0812">Transmembrane</keyword>
<organism evidence="3 4">
    <name type="scientific">Micromonospora saelicesensis</name>
    <dbReference type="NCBI Taxonomy" id="285676"/>
    <lineage>
        <taxon>Bacteria</taxon>
        <taxon>Bacillati</taxon>
        <taxon>Actinomycetota</taxon>
        <taxon>Actinomycetes</taxon>
        <taxon>Micromonosporales</taxon>
        <taxon>Micromonosporaceae</taxon>
        <taxon>Micromonospora</taxon>
    </lineage>
</organism>
<dbReference type="EMBL" id="FMCR01000001">
    <property type="protein sequence ID" value="SCE65414.1"/>
    <property type="molecule type" value="Genomic_DNA"/>
</dbReference>
<feature type="transmembrane region" description="Helical" evidence="1">
    <location>
        <begin position="116"/>
        <end position="141"/>
    </location>
</feature>
<feature type="transmembrane region" description="Helical" evidence="1">
    <location>
        <begin position="237"/>
        <end position="257"/>
    </location>
</feature>
<keyword evidence="5" id="KW-1185">Reference proteome</keyword>
<evidence type="ECO:0000313" key="3">
    <source>
        <dbReference type="EMBL" id="SCE65414.1"/>
    </source>
</evidence>
<name>A0A1C4U1B8_9ACTN</name>
<dbReference type="STRING" id="285676.GA0070561_0602"/>
<evidence type="ECO:0000256" key="1">
    <source>
        <dbReference type="SAM" id="Phobius"/>
    </source>
</evidence>
<evidence type="ECO:0000313" key="5">
    <source>
        <dbReference type="Proteomes" id="UP000249334"/>
    </source>
</evidence>
<sequence>MTTTTAPAAGAVAPRHHTPVRRPSLLRLTGVELRKLVDTRAGRWLLITIGLTTAAIVTLQLIYAGEADQTFLNFFVPSLLPVSVLLPVLGILSITSEWSQRTALTTYALVPRRERVVAAKLFAVMLTALASVLASLAVAAVGTLVASATGGAGTWEFDWSLVLNAAVLQVTSVLMGAAFGLLLLNPPLAIVGYLLLPTLWGVLGEMVKPLRGPSEWLDTSKTMEPLFSSDAVTGGQWGRIAVSLLVWMVLPLAAGLFRTLRREVS</sequence>
<evidence type="ECO:0000313" key="2">
    <source>
        <dbReference type="EMBL" id="RAN99822.1"/>
    </source>
</evidence>